<feature type="region of interest" description="Disordered" evidence="6">
    <location>
        <begin position="144"/>
        <end position="169"/>
    </location>
</feature>
<dbReference type="InterPro" id="IPR000306">
    <property type="entry name" value="Znf_FYVE"/>
</dbReference>
<dbReference type="CDD" id="cd15761">
    <property type="entry name" value="FYVE1_Vac1p_like"/>
    <property type="match status" value="1"/>
</dbReference>
<dbReference type="InterPro" id="IPR013087">
    <property type="entry name" value="Znf_C2H2_type"/>
</dbReference>
<keyword evidence="8" id="KW-0645">Protease</keyword>
<dbReference type="SMART" id="SM00064">
    <property type="entry name" value="FYVE"/>
    <property type="match status" value="2"/>
</dbReference>
<dbReference type="SUPFAM" id="SSF57903">
    <property type="entry name" value="FYVE/PHD zinc finger"/>
    <property type="match status" value="2"/>
</dbReference>
<evidence type="ECO:0000313" key="8">
    <source>
        <dbReference type="EMBL" id="MDI1493161.1"/>
    </source>
</evidence>
<evidence type="ECO:0000256" key="6">
    <source>
        <dbReference type="SAM" id="MobiDB-lite"/>
    </source>
</evidence>
<dbReference type="InterPro" id="IPR017455">
    <property type="entry name" value="Znf_FYVE-rel"/>
</dbReference>
<dbReference type="Gene3D" id="3.30.40.10">
    <property type="entry name" value="Zinc/RING finger domain, C3HC4 (zinc finger)"/>
    <property type="match status" value="2"/>
</dbReference>
<sequence length="650" mass="72236">MSGRKLGGGRVLGSGRSLSPALPPRNSSLLSPSASTVSVNSTATSQPSTDVQDLSSRVSLDHSDDGAAAAAATASSRLVCPICNEDMVTLLQLNRHLDDNHKNLEEVKQDEVKDWFKTQMVKAKRFQPLAVLNQKFKGLDVFESNDAPASSESRPSSATPEPVKPQIDPDDIIAKSHWQRRTPNDLCAEPACGKRLTSNNGSVNCRHCGKLFCDEHTMYQMKLSRSAQHEPVRGMWYRVCETCYKSREGYSDRHGLERDDTVDFLQFRRKTVDKALLEVSRLEKRLTKLTQLLANPPQDQPTTAASILWPLAGAKAQRKQLEQSIVDWQDDAAVLHCPFCQQEFSNYGFRRHHCRLCGRVVCGDLLTDCSQQVGLTVATMTDDGTEKAVGQVEVDVRMCKDCRYTVFSRSDFAATLAFKPPDVRAYDNLVQFERGIRLLLPKFQRLLLVLQDPNNPPSPAQLAEASRTRKRLVDAFGQYNTAARRVRDLPTESETQKKLQQAIYQQSYNFLQIHMLPLKALPKVLKHASAHGHNPQNRPQPNGKPTGALAAIQFNEIDKASQISSSSAVSALEAEEKTLRETLIVLEEQLFMVKEQMAEANRRRKFDESSSLAKNVEDLSGEIDHLQGQLGQLDFAGAYGAASPGIPASR</sequence>
<dbReference type="Pfam" id="PF11464">
    <property type="entry name" value="Rbsn"/>
    <property type="match status" value="1"/>
</dbReference>
<protein>
    <submittedName>
        <fullName evidence="8">Carboxypeptidase Y-deficient</fullName>
    </submittedName>
</protein>
<reference evidence="8" key="1">
    <citation type="journal article" date="2023" name="Genome Biol. Evol.">
        <title>First Whole Genome Sequence and Flow Cytometry Genome Size Data for the Lichen-Forming Fungus Ramalina farinacea (Ascomycota).</title>
        <authorList>
            <person name="Llewellyn T."/>
            <person name="Mian S."/>
            <person name="Hill R."/>
            <person name="Leitch I.J."/>
            <person name="Gaya E."/>
        </authorList>
    </citation>
    <scope>NUCLEOTIDE SEQUENCE</scope>
    <source>
        <strain evidence="8">LIQ254RAFAR</strain>
    </source>
</reference>
<dbReference type="InterPro" id="IPR036531">
    <property type="entry name" value="Rbsn_Rab-bd_sf"/>
</dbReference>
<dbReference type="PROSITE" id="PS50178">
    <property type="entry name" value="ZF_FYVE"/>
    <property type="match status" value="2"/>
</dbReference>
<feature type="compositionally biased region" description="Gly residues" evidence="6">
    <location>
        <begin position="1"/>
        <end position="12"/>
    </location>
</feature>
<accession>A0AA43QV23</accession>
<dbReference type="AlphaFoldDB" id="A0AA43QV23"/>
<dbReference type="Proteomes" id="UP001161017">
    <property type="component" value="Unassembled WGS sequence"/>
</dbReference>
<dbReference type="GO" id="GO:0008270">
    <property type="term" value="F:zinc ion binding"/>
    <property type="evidence" value="ECO:0007669"/>
    <property type="project" value="UniProtKB-KW"/>
</dbReference>
<dbReference type="PANTHER" id="PTHR23164">
    <property type="entry name" value="EARLY ENDOSOME ANTIGEN 1"/>
    <property type="match status" value="1"/>
</dbReference>
<keyword evidence="5" id="KW-0175">Coiled coil</keyword>
<keyword evidence="2 4" id="KW-0863">Zinc-finger</keyword>
<dbReference type="SUPFAM" id="SSF140125">
    <property type="entry name" value="Rabenosyn-5 Rab-binding domain-like"/>
    <property type="match status" value="1"/>
</dbReference>
<dbReference type="PROSITE" id="PS00028">
    <property type="entry name" value="ZINC_FINGER_C2H2_1"/>
    <property type="match status" value="1"/>
</dbReference>
<evidence type="ECO:0000256" key="5">
    <source>
        <dbReference type="SAM" id="Coils"/>
    </source>
</evidence>
<feature type="compositionally biased region" description="Low complexity" evidence="6">
    <location>
        <begin position="147"/>
        <end position="161"/>
    </location>
</feature>
<feature type="domain" description="FYVE-type" evidence="7">
    <location>
        <begin position="192"/>
        <end position="248"/>
    </location>
</feature>
<evidence type="ECO:0000256" key="1">
    <source>
        <dbReference type="ARBA" id="ARBA00022723"/>
    </source>
</evidence>
<feature type="region of interest" description="Disordered" evidence="6">
    <location>
        <begin position="1"/>
        <end position="59"/>
    </location>
</feature>
<feature type="coiled-coil region" evidence="5">
    <location>
        <begin position="272"/>
        <end position="331"/>
    </location>
</feature>
<comment type="caution">
    <text evidence="8">The sequence shown here is derived from an EMBL/GenBank/DDBJ whole genome shotgun (WGS) entry which is preliminary data.</text>
</comment>
<evidence type="ECO:0000256" key="3">
    <source>
        <dbReference type="ARBA" id="ARBA00022833"/>
    </source>
</evidence>
<dbReference type="InterPro" id="IPR011011">
    <property type="entry name" value="Znf_FYVE_PHD"/>
</dbReference>
<gene>
    <name evidence="8" type="primary">PEP7</name>
    <name evidence="8" type="ORF">OHK93_004948</name>
</gene>
<keyword evidence="9" id="KW-1185">Reference proteome</keyword>
<feature type="coiled-coil region" evidence="5">
    <location>
        <begin position="569"/>
        <end position="603"/>
    </location>
</feature>
<dbReference type="Pfam" id="PF01363">
    <property type="entry name" value="FYVE"/>
    <property type="match status" value="2"/>
</dbReference>
<evidence type="ECO:0000256" key="4">
    <source>
        <dbReference type="PROSITE-ProRule" id="PRU00091"/>
    </source>
</evidence>
<keyword evidence="1" id="KW-0479">Metal-binding</keyword>
<feature type="compositionally biased region" description="Polar residues" evidence="6">
    <location>
        <begin position="46"/>
        <end position="58"/>
    </location>
</feature>
<dbReference type="InterPro" id="IPR013083">
    <property type="entry name" value="Znf_RING/FYVE/PHD"/>
</dbReference>
<keyword evidence="8" id="KW-0121">Carboxypeptidase</keyword>
<dbReference type="EMBL" id="JAPUFD010000023">
    <property type="protein sequence ID" value="MDI1493161.1"/>
    <property type="molecule type" value="Genomic_DNA"/>
</dbReference>
<organism evidence="8 9">
    <name type="scientific">Ramalina farinacea</name>
    <dbReference type="NCBI Taxonomy" id="258253"/>
    <lineage>
        <taxon>Eukaryota</taxon>
        <taxon>Fungi</taxon>
        <taxon>Dikarya</taxon>
        <taxon>Ascomycota</taxon>
        <taxon>Pezizomycotina</taxon>
        <taxon>Lecanoromycetes</taxon>
        <taxon>OSLEUM clade</taxon>
        <taxon>Lecanoromycetidae</taxon>
        <taxon>Lecanorales</taxon>
        <taxon>Lecanorineae</taxon>
        <taxon>Ramalinaceae</taxon>
        <taxon>Ramalina</taxon>
    </lineage>
</organism>
<evidence type="ECO:0000256" key="2">
    <source>
        <dbReference type="ARBA" id="ARBA00022771"/>
    </source>
</evidence>
<keyword evidence="3" id="KW-0862">Zinc</keyword>
<dbReference type="CDD" id="cd15737">
    <property type="entry name" value="FYVE2_Vac1p_like"/>
    <property type="match status" value="1"/>
</dbReference>
<evidence type="ECO:0000313" key="9">
    <source>
        <dbReference type="Proteomes" id="UP001161017"/>
    </source>
</evidence>
<feature type="compositionally biased region" description="Low complexity" evidence="6">
    <location>
        <begin position="13"/>
        <end position="45"/>
    </location>
</feature>
<proteinExistence type="predicted"/>
<feature type="region of interest" description="Disordered" evidence="6">
    <location>
        <begin position="526"/>
        <end position="547"/>
    </location>
</feature>
<name>A0AA43QV23_9LECA</name>
<feature type="domain" description="FYVE-type" evidence="7">
    <location>
        <begin position="331"/>
        <end position="402"/>
    </location>
</feature>
<keyword evidence="8" id="KW-0378">Hydrolase</keyword>
<dbReference type="GO" id="GO:0004180">
    <property type="term" value="F:carboxypeptidase activity"/>
    <property type="evidence" value="ECO:0007669"/>
    <property type="project" value="UniProtKB-KW"/>
</dbReference>
<dbReference type="InterPro" id="IPR021565">
    <property type="entry name" value="Rbsn_Rab-bd"/>
</dbReference>
<evidence type="ECO:0000259" key="7">
    <source>
        <dbReference type="PROSITE" id="PS50178"/>
    </source>
</evidence>